<dbReference type="EMBL" id="FOUR01000002">
    <property type="protein sequence ID" value="SFM70129.1"/>
    <property type="molecule type" value="Genomic_DNA"/>
</dbReference>
<dbReference type="Gene3D" id="3.30.470.20">
    <property type="entry name" value="ATP-grasp fold, B domain"/>
    <property type="match status" value="1"/>
</dbReference>
<dbReference type="Pfam" id="PF14397">
    <property type="entry name" value="ATPgrasp_ST"/>
    <property type="match status" value="1"/>
</dbReference>
<dbReference type="GO" id="GO:0005524">
    <property type="term" value="F:ATP binding"/>
    <property type="evidence" value="ECO:0007669"/>
    <property type="project" value="UniProtKB-UniRule"/>
</dbReference>
<keyword evidence="4" id="KW-1185">Reference proteome</keyword>
<evidence type="ECO:0000313" key="4">
    <source>
        <dbReference type="Proteomes" id="UP000199339"/>
    </source>
</evidence>
<gene>
    <name evidence="3" type="ORF">SAMN04487961_0935</name>
</gene>
<dbReference type="RefSeq" id="WP_091999492.1">
    <property type="nucleotide sequence ID" value="NZ_FOUR01000002.1"/>
</dbReference>
<keyword evidence="1" id="KW-0547">Nucleotide-binding</keyword>
<protein>
    <submittedName>
        <fullName evidence="3">Sugar-transfer associated ATP-grasp</fullName>
    </submittedName>
</protein>
<sequence length="385" mass="44293">MKIDLELISDKLKRQTTYGVESAIPYIRRFLRFLALPYCFSKVNWNECTKSKTQVACDFLYIFFQLKYYPDNYSPCRLWEKSRSEWSYYYGSNYDPYQRRQLKKSVQPTVYEIVFRDKVIAEMLCKARNIRTPEIIRILKEGEILEKAVKEFDEQNMKYLIFKPRSGKGGGGITCTQIKDGTVDAIQKGILVPLSGVRAESELIVQEFIIQHRDLSRISKSTNTIRVVTILRKNGDIIIVGTYARFGVGDSKVDNLSQGGICVSVDMDSGKLVETGFDRMSQVFTHHPTSRVPFHGYQIPKWEDVISLAKKVQSAFDFYPLLGMDIAITEEGPAVIEINSGYDNVDLEQATGPILKNPDVYATFKEYDLLINRHQKNLHFKEQGY</sequence>
<dbReference type="InterPro" id="IPR011761">
    <property type="entry name" value="ATP-grasp"/>
</dbReference>
<dbReference type="InterPro" id="IPR039523">
    <property type="entry name" value="RimK-rel_E_lig_ATP-grasp"/>
</dbReference>
<dbReference type="PROSITE" id="PS50975">
    <property type="entry name" value="ATP_GRASP"/>
    <property type="match status" value="1"/>
</dbReference>
<keyword evidence="1" id="KW-0067">ATP-binding</keyword>
<evidence type="ECO:0000313" key="3">
    <source>
        <dbReference type="EMBL" id="SFM70129.1"/>
    </source>
</evidence>
<dbReference type="GO" id="GO:0046872">
    <property type="term" value="F:metal ion binding"/>
    <property type="evidence" value="ECO:0007669"/>
    <property type="project" value="InterPro"/>
</dbReference>
<dbReference type="AlphaFoldDB" id="A0A1I4T0E9"/>
<proteinExistence type="predicted"/>
<name>A0A1I4T0E9_9GAMM</name>
<evidence type="ECO:0000259" key="2">
    <source>
        <dbReference type="PROSITE" id="PS50975"/>
    </source>
</evidence>
<accession>A0A1I4T0E9</accession>
<feature type="domain" description="ATP-grasp" evidence="2">
    <location>
        <begin position="122"/>
        <end position="364"/>
    </location>
</feature>
<evidence type="ECO:0000256" key="1">
    <source>
        <dbReference type="PROSITE-ProRule" id="PRU00409"/>
    </source>
</evidence>
<dbReference type="OrthoDB" id="6378561at2"/>
<reference evidence="4" key="1">
    <citation type="submission" date="2016-10" db="EMBL/GenBank/DDBJ databases">
        <authorList>
            <person name="Varghese N."/>
            <person name="Submissions S."/>
        </authorList>
    </citation>
    <scope>NUCLEOTIDE SEQUENCE [LARGE SCALE GENOMIC DNA]</scope>
    <source>
        <strain evidence="4">CGMCC 1.6775</strain>
    </source>
</reference>
<dbReference type="SUPFAM" id="SSF56059">
    <property type="entry name" value="Glutathione synthetase ATP-binding domain-like"/>
    <property type="match status" value="1"/>
</dbReference>
<organism evidence="3 4">
    <name type="scientific">Marinobacter pelagius</name>
    <dbReference type="NCBI Taxonomy" id="379482"/>
    <lineage>
        <taxon>Bacteria</taxon>
        <taxon>Pseudomonadati</taxon>
        <taxon>Pseudomonadota</taxon>
        <taxon>Gammaproteobacteria</taxon>
        <taxon>Pseudomonadales</taxon>
        <taxon>Marinobacteraceae</taxon>
        <taxon>Marinobacter</taxon>
    </lineage>
</organism>
<dbReference type="Proteomes" id="UP000199339">
    <property type="component" value="Unassembled WGS sequence"/>
</dbReference>